<gene>
    <name evidence="1" type="ORF">BB561_006604</name>
</gene>
<dbReference type="Proteomes" id="UP000245383">
    <property type="component" value="Unassembled WGS sequence"/>
</dbReference>
<name>A0A2T9Y326_9FUNG</name>
<keyword evidence="2" id="KW-1185">Reference proteome</keyword>
<protein>
    <submittedName>
        <fullName evidence="1">Uncharacterized protein</fullName>
    </submittedName>
</protein>
<evidence type="ECO:0000313" key="2">
    <source>
        <dbReference type="Proteomes" id="UP000245383"/>
    </source>
</evidence>
<accession>A0A2T9Y326</accession>
<sequence length="117" mass="13263">MDCNCGREVMIFCRSNDERQAKAQCIEAYGDNFESGISGVKFSCIGFGLIEFQTGLTLSDEEQRRMNDAYYSAYKIGKQEFGENFNSNNEMLIFSSGVTIKYILQAIEHIVNLSIKQ</sequence>
<dbReference type="AlphaFoldDB" id="A0A2T9Y326"/>
<dbReference type="EMBL" id="MBFR01000624">
    <property type="protein sequence ID" value="PVU86664.1"/>
    <property type="molecule type" value="Genomic_DNA"/>
</dbReference>
<evidence type="ECO:0000313" key="1">
    <source>
        <dbReference type="EMBL" id="PVU86664.1"/>
    </source>
</evidence>
<comment type="caution">
    <text evidence="1">The sequence shown here is derived from an EMBL/GenBank/DDBJ whole genome shotgun (WGS) entry which is preliminary data.</text>
</comment>
<reference evidence="1 2" key="1">
    <citation type="journal article" date="2018" name="MBio">
        <title>Comparative Genomics Reveals the Core Gene Toolbox for the Fungus-Insect Symbiosis.</title>
        <authorList>
            <person name="Wang Y."/>
            <person name="Stata M."/>
            <person name="Wang W."/>
            <person name="Stajich J.E."/>
            <person name="White M.M."/>
            <person name="Moncalvo J.M."/>
        </authorList>
    </citation>
    <scope>NUCLEOTIDE SEQUENCE [LARGE SCALE GENOMIC DNA]</scope>
    <source>
        <strain evidence="1 2">SWE-8-4</strain>
    </source>
</reference>
<proteinExistence type="predicted"/>
<organism evidence="1 2">
    <name type="scientific">Smittium simulii</name>
    <dbReference type="NCBI Taxonomy" id="133385"/>
    <lineage>
        <taxon>Eukaryota</taxon>
        <taxon>Fungi</taxon>
        <taxon>Fungi incertae sedis</taxon>
        <taxon>Zoopagomycota</taxon>
        <taxon>Kickxellomycotina</taxon>
        <taxon>Harpellomycetes</taxon>
        <taxon>Harpellales</taxon>
        <taxon>Legeriomycetaceae</taxon>
        <taxon>Smittium</taxon>
    </lineage>
</organism>